<dbReference type="Gene3D" id="3.40.1080.10">
    <property type="entry name" value="Glutaconate Coenzyme A-transferase"/>
    <property type="match status" value="1"/>
</dbReference>
<comment type="caution">
    <text evidence="1">The sequence shown here is derived from an EMBL/GenBank/DDBJ whole genome shotgun (WGS) entry which is preliminary data.</text>
</comment>
<evidence type="ECO:0000313" key="1">
    <source>
        <dbReference type="EMBL" id="GAA4541770.1"/>
    </source>
</evidence>
<name>A0ABP8RLP3_9PSEU</name>
<accession>A0ABP8RLP3</accession>
<dbReference type="EMBL" id="BAABGT010000024">
    <property type="protein sequence ID" value="GAA4541770.1"/>
    <property type="molecule type" value="Genomic_DNA"/>
</dbReference>
<dbReference type="InterPro" id="IPR004165">
    <property type="entry name" value="CoA_trans_fam_I"/>
</dbReference>
<sequence length="224" mass="22728">MATISALADALDALVRNGSEVAWEGAPVAVATVLARRRVRDLTLVALNPGISGDLLVGAGCVARLVTSAVAGPDGAVLPRIAAADVEREDHTATGLATAYDAGAAGLPFGVLRGYVGTDLATVTRVATVRCPFTGEDLAAVPAIAPDVAIVHARRADRAGNVDGLVGVGRDAVYAARRALVTVSETVEELPRTELPGVAGLLVAEVPESPVPADFAAWLAEVRA</sequence>
<dbReference type="RefSeq" id="WP_345414312.1">
    <property type="nucleotide sequence ID" value="NZ_BAABGT010000024.1"/>
</dbReference>
<keyword evidence="2" id="KW-1185">Reference proteome</keyword>
<dbReference type="SUPFAM" id="SSF100950">
    <property type="entry name" value="NagB/RpiA/CoA transferase-like"/>
    <property type="match status" value="1"/>
</dbReference>
<dbReference type="Proteomes" id="UP001501598">
    <property type="component" value="Unassembled WGS sequence"/>
</dbReference>
<protein>
    <submittedName>
        <fullName evidence="1">CoA transferase subunit A</fullName>
    </submittedName>
</protein>
<dbReference type="Pfam" id="PF01144">
    <property type="entry name" value="CoA_trans"/>
    <property type="match status" value="1"/>
</dbReference>
<reference evidence="2" key="1">
    <citation type="journal article" date="2019" name="Int. J. Syst. Evol. Microbiol.">
        <title>The Global Catalogue of Microorganisms (GCM) 10K type strain sequencing project: providing services to taxonomists for standard genome sequencing and annotation.</title>
        <authorList>
            <consortium name="The Broad Institute Genomics Platform"/>
            <consortium name="The Broad Institute Genome Sequencing Center for Infectious Disease"/>
            <person name="Wu L."/>
            <person name="Ma J."/>
        </authorList>
    </citation>
    <scope>NUCLEOTIDE SEQUENCE [LARGE SCALE GENOMIC DNA]</scope>
    <source>
        <strain evidence="2">JCM 17906</strain>
    </source>
</reference>
<evidence type="ECO:0000313" key="2">
    <source>
        <dbReference type="Proteomes" id="UP001501598"/>
    </source>
</evidence>
<gene>
    <name evidence="1" type="ORF">GCM10023175_16190</name>
</gene>
<dbReference type="InterPro" id="IPR037171">
    <property type="entry name" value="NagB/RpiA_transferase-like"/>
</dbReference>
<organism evidence="1 2">
    <name type="scientific">Pseudonocardia xishanensis</name>
    <dbReference type="NCBI Taxonomy" id="630995"/>
    <lineage>
        <taxon>Bacteria</taxon>
        <taxon>Bacillati</taxon>
        <taxon>Actinomycetota</taxon>
        <taxon>Actinomycetes</taxon>
        <taxon>Pseudonocardiales</taxon>
        <taxon>Pseudonocardiaceae</taxon>
        <taxon>Pseudonocardia</taxon>
    </lineage>
</organism>
<dbReference type="SMART" id="SM00882">
    <property type="entry name" value="CoA_trans"/>
    <property type="match status" value="1"/>
</dbReference>
<keyword evidence="1" id="KW-0808">Transferase</keyword>
<proteinExistence type="predicted"/>
<dbReference type="GO" id="GO:0016740">
    <property type="term" value="F:transferase activity"/>
    <property type="evidence" value="ECO:0007669"/>
    <property type="project" value="UniProtKB-KW"/>
</dbReference>